<organism evidence="1">
    <name type="scientific">Anguilla anguilla</name>
    <name type="common">European freshwater eel</name>
    <name type="synonym">Muraena anguilla</name>
    <dbReference type="NCBI Taxonomy" id="7936"/>
    <lineage>
        <taxon>Eukaryota</taxon>
        <taxon>Metazoa</taxon>
        <taxon>Chordata</taxon>
        <taxon>Craniata</taxon>
        <taxon>Vertebrata</taxon>
        <taxon>Euteleostomi</taxon>
        <taxon>Actinopterygii</taxon>
        <taxon>Neopterygii</taxon>
        <taxon>Teleostei</taxon>
        <taxon>Anguilliformes</taxon>
        <taxon>Anguillidae</taxon>
        <taxon>Anguilla</taxon>
    </lineage>
</organism>
<reference evidence="1" key="1">
    <citation type="submission" date="2014-11" db="EMBL/GenBank/DDBJ databases">
        <authorList>
            <person name="Amaro Gonzalez C."/>
        </authorList>
    </citation>
    <scope>NUCLEOTIDE SEQUENCE</scope>
</reference>
<accession>A0A0E9SH27</accession>
<sequence length="32" mass="3732">MLLFSEALINCPFKPCFYIEFAFLPLFNCVLS</sequence>
<name>A0A0E9SH27_ANGAN</name>
<evidence type="ECO:0000313" key="1">
    <source>
        <dbReference type="EMBL" id="JAH39783.1"/>
    </source>
</evidence>
<dbReference type="AlphaFoldDB" id="A0A0E9SH27"/>
<protein>
    <submittedName>
        <fullName evidence="1">Uncharacterized protein</fullName>
    </submittedName>
</protein>
<proteinExistence type="predicted"/>
<reference evidence="1" key="2">
    <citation type="journal article" date="2015" name="Fish Shellfish Immunol.">
        <title>Early steps in the European eel (Anguilla anguilla)-Vibrio vulnificus interaction in the gills: Role of the RtxA13 toxin.</title>
        <authorList>
            <person name="Callol A."/>
            <person name="Pajuelo D."/>
            <person name="Ebbesson L."/>
            <person name="Teles M."/>
            <person name="MacKenzie S."/>
            <person name="Amaro C."/>
        </authorList>
    </citation>
    <scope>NUCLEOTIDE SEQUENCE</scope>
</reference>
<dbReference type="EMBL" id="GBXM01068794">
    <property type="protein sequence ID" value="JAH39783.1"/>
    <property type="molecule type" value="Transcribed_RNA"/>
</dbReference>